<dbReference type="InterPro" id="IPR029028">
    <property type="entry name" value="Alpha/beta_knot_MTases"/>
</dbReference>
<dbReference type="OrthoDB" id="9785673at2"/>
<dbReference type="InterPro" id="IPR053888">
    <property type="entry name" value="MRM3-like_sub_bind"/>
</dbReference>
<dbReference type="InterPro" id="IPR051259">
    <property type="entry name" value="rRNA_Methyltransferase"/>
</dbReference>
<dbReference type="Pfam" id="PF22435">
    <property type="entry name" value="MRM3-like_sub_bind"/>
    <property type="match status" value="1"/>
</dbReference>
<dbReference type="SUPFAM" id="SSF55315">
    <property type="entry name" value="L30e-like"/>
    <property type="match status" value="1"/>
</dbReference>
<dbReference type="Gene3D" id="3.40.1280.10">
    <property type="match status" value="1"/>
</dbReference>
<feature type="domain" description="tRNA/rRNA methyltransferase SpoU type" evidence="4">
    <location>
        <begin position="112"/>
        <end position="247"/>
    </location>
</feature>
<keyword evidence="7" id="KW-1185">Reference proteome</keyword>
<accession>A0A1I2EI33</accession>
<dbReference type="GO" id="GO:0003723">
    <property type="term" value="F:RNA binding"/>
    <property type="evidence" value="ECO:0007669"/>
    <property type="project" value="InterPro"/>
</dbReference>
<evidence type="ECO:0000313" key="6">
    <source>
        <dbReference type="EMBL" id="SFE92108.1"/>
    </source>
</evidence>
<proteinExistence type="inferred from homology"/>
<dbReference type="RefSeq" id="WP_091542396.1">
    <property type="nucleotide sequence ID" value="NZ_FONY01000010.1"/>
</dbReference>
<evidence type="ECO:0000313" key="7">
    <source>
        <dbReference type="Proteomes" id="UP000199513"/>
    </source>
</evidence>
<dbReference type="Gene3D" id="3.30.1330.30">
    <property type="match status" value="1"/>
</dbReference>
<evidence type="ECO:0000256" key="2">
    <source>
        <dbReference type="ARBA" id="ARBA00022603"/>
    </source>
</evidence>
<dbReference type="AlphaFoldDB" id="A0A1I2EI33"/>
<comment type="similarity">
    <text evidence="1">Belongs to the class IV-like SAM-binding methyltransferase superfamily. RNA methyltransferase TrmH family.</text>
</comment>
<dbReference type="EMBL" id="FONY01000010">
    <property type="protein sequence ID" value="SFE92108.1"/>
    <property type="molecule type" value="Genomic_DNA"/>
</dbReference>
<name>A0A1I2EI33_9BACT</name>
<dbReference type="SUPFAM" id="SSF75217">
    <property type="entry name" value="alpha/beta knot"/>
    <property type="match status" value="1"/>
</dbReference>
<feature type="domain" description="MRM3-like substrate binding" evidence="5">
    <location>
        <begin position="9"/>
        <end position="96"/>
    </location>
</feature>
<dbReference type="Proteomes" id="UP000199513">
    <property type="component" value="Unassembled WGS sequence"/>
</dbReference>
<dbReference type="Pfam" id="PF00588">
    <property type="entry name" value="SpoU_methylase"/>
    <property type="match status" value="1"/>
</dbReference>
<keyword evidence="2 6" id="KW-0489">Methyltransferase</keyword>
<protein>
    <submittedName>
        <fullName evidence="6">RNA methyltransferase, TrmH family</fullName>
    </submittedName>
</protein>
<evidence type="ECO:0000256" key="3">
    <source>
        <dbReference type="ARBA" id="ARBA00022679"/>
    </source>
</evidence>
<organism evidence="6 7">
    <name type="scientific">Thermoflexibacter ruber</name>
    <dbReference type="NCBI Taxonomy" id="1003"/>
    <lineage>
        <taxon>Bacteria</taxon>
        <taxon>Pseudomonadati</taxon>
        <taxon>Bacteroidota</taxon>
        <taxon>Cytophagia</taxon>
        <taxon>Cytophagales</taxon>
        <taxon>Thermoflexibacteraceae</taxon>
        <taxon>Thermoflexibacter</taxon>
    </lineage>
</organism>
<dbReference type="InterPro" id="IPR001537">
    <property type="entry name" value="SpoU_MeTrfase"/>
</dbReference>
<sequence>MLKRWQRLVKSLHNKKFRYQEGLFLVEGEKSVVELLTPETNVQGIEVEALFYTPKFAQEYVKYLASFQKKVAYSEVVTQEILQSVGTLQTNDSILAVAHLPQNLPFDRADEMVLALADIRDPGNLGTIIRIADWYGINKMICSETTTDFYSPKVISASMGSFLRVRPYYCQLDNYLRENFSDSVYGAFLDGKNIYEEDFKAHGIIVIGNESNGISDEIAQYISHRITIPRFGKAESLNAAIATAIICDNWKRHILFHKSYQDRKR</sequence>
<evidence type="ECO:0000256" key="1">
    <source>
        <dbReference type="ARBA" id="ARBA00007228"/>
    </source>
</evidence>
<dbReference type="STRING" id="1003.SAMN04488541_101017"/>
<dbReference type="InterPro" id="IPR029064">
    <property type="entry name" value="Ribosomal_eL30-like_sf"/>
</dbReference>
<dbReference type="PANTHER" id="PTHR43191">
    <property type="entry name" value="RRNA METHYLTRANSFERASE 3"/>
    <property type="match status" value="1"/>
</dbReference>
<dbReference type="PANTHER" id="PTHR43191:SF2">
    <property type="entry name" value="RRNA METHYLTRANSFERASE 3, MITOCHONDRIAL"/>
    <property type="match status" value="1"/>
</dbReference>
<evidence type="ECO:0000259" key="4">
    <source>
        <dbReference type="Pfam" id="PF00588"/>
    </source>
</evidence>
<dbReference type="GO" id="GO:0032259">
    <property type="term" value="P:methylation"/>
    <property type="evidence" value="ECO:0007669"/>
    <property type="project" value="UniProtKB-KW"/>
</dbReference>
<gene>
    <name evidence="6" type="ORF">SAMN04488541_101017</name>
</gene>
<dbReference type="CDD" id="cd18109">
    <property type="entry name" value="SpoU-like_RNA-MTase"/>
    <property type="match status" value="1"/>
</dbReference>
<dbReference type="GO" id="GO:0006396">
    <property type="term" value="P:RNA processing"/>
    <property type="evidence" value="ECO:0007669"/>
    <property type="project" value="InterPro"/>
</dbReference>
<keyword evidence="3 6" id="KW-0808">Transferase</keyword>
<reference evidence="6 7" key="1">
    <citation type="submission" date="2016-10" db="EMBL/GenBank/DDBJ databases">
        <authorList>
            <person name="de Groot N.N."/>
        </authorList>
    </citation>
    <scope>NUCLEOTIDE SEQUENCE [LARGE SCALE GENOMIC DNA]</scope>
    <source>
        <strain>GEY</strain>
        <strain evidence="7">DSM 9560</strain>
    </source>
</reference>
<dbReference type="GO" id="GO:0008173">
    <property type="term" value="F:RNA methyltransferase activity"/>
    <property type="evidence" value="ECO:0007669"/>
    <property type="project" value="InterPro"/>
</dbReference>
<dbReference type="InterPro" id="IPR029026">
    <property type="entry name" value="tRNA_m1G_MTases_N"/>
</dbReference>
<evidence type="ECO:0000259" key="5">
    <source>
        <dbReference type="Pfam" id="PF22435"/>
    </source>
</evidence>